<dbReference type="Pfam" id="PF00392">
    <property type="entry name" value="GntR"/>
    <property type="match status" value="1"/>
</dbReference>
<dbReference type="CDD" id="cd07377">
    <property type="entry name" value="WHTH_GntR"/>
    <property type="match status" value="1"/>
</dbReference>
<dbReference type="GO" id="GO:0008483">
    <property type="term" value="F:transaminase activity"/>
    <property type="evidence" value="ECO:0007669"/>
    <property type="project" value="UniProtKB-KW"/>
</dbReference>
<dbReference type="Pfam" id="PF00155">
    <property type="entry name" value="Aminotran_1_2"/>
    <property type="match status" value="1"/>
</dbReference>
<dbReference type="GO" id="GO:0030170">
    <property type="term" value="F:pyridoxal phosphate binding"/>
    <property type="evidence" value="ECO:0007669"/>
    <property type="project" value="InterPro"/>
</dbReference>
<dbReference type="Proteomes" id="UP000005387">
    <property type="component" value="Unassembled WGS sequence"/>
</dbReference>
<dbReference type="SUPFAM" id="SSF53383">
    <property type="entry name" value="PLP-dependent transferases"/>
    <property type="match status" value="1"/>
</dbReference>
<evidence type="ECO:0000256" key="6">
    <source>
        <dbReference type="ARBA" id="ARBA00023125"/>
    </source>
</evidence>
<dbReference type="InterPro" id="IPR004839">
    <property type="entry name" value="Aminotransferase_I/II_large"/>
</dbReference>
<keyword evidence="11" id="KW-1185">Reference proteome</keyword>
<evidence type="ECO:0000313" key="10">
    <source>
        <dbReference type="EMBL" id="EFM12048.1"/>
    </source>
</evidence>
<evidence type="ECO:0000259" key="9">
    <source>
        <dbReference type="PROSITE" id="PS50949"/>
    </source>
</evidence>
<evidence type="ECO:0000256" key="3">
    <source>
        <dbReference type="ARBA" id="ARBA00022576"/>
    </source>
</evidence>
<keyword evidence="4" id="KW-0663">Pyridoxal phosphate</keyword>
<dbReference type="InterPro" id="IPR036390">
    <property type="entry name" value="WH_DNA-bd_sf"/>
</dbReference>
<organism evidence="10 11">
    <name type="scientific">Paenibacillus curdlanolyticus YK9</name>
    <dbReference type="NCBI Taxonomy" id="717606"/>
    <lineage>
        <taxon>Bacteria</taxon>
        <taxon>Bacillati</taxon>
        <taxon>Bacillota</taxon>
        <taxon>Bacilli</taxon>
        <taxon>Bacillales</taxon>
        <taxon>Paenibacillaceae</taxon>
        <taxon>Paenibacillus</taxon>
    </lineage>
</organism>
<evidence type="ECO:0000256" key="5">
    <source>
        <dbReference type="ARBA" id="ARBA00023015"/>
    </source>
</evidence>
<dbReference type="SUPFAM" id="SSF46785">
    <property type="entry name" value="Winged helix' DNA-binding domain"/>
    <property type="match status" value="1"/>
</dbReference>
<comment type="cofactor">
    <cofactor evidence="1">
        <name>pyridoxal 5'-phosphate</name>
        <dbReference type="ChEBI" id="CHEBI:597326"/>
    </cofactor>
</comment>
<dbReference type="GO" id="GO:0003677">
    <property type="term" value="F:DNA binding"/>
    <property type="evidence" value="ECO:0007669"/>
    <property type="project" value="UniProtKB-KW"/>
</dbReference>
<feature type="compositionally biased region" description="Basic and acidic residues" evidence="8">
    <location>
        <begin position="98"/>
        <end position="107"/>
    </location>
</feature>
<dbReference type="PANTHER" id="PTHR46577:SF1">
    <property type="entry name" value="HTH-TYPE TRANSCRIPTIONAL REGULATORY PROTEIN GABR"/>
    <property type="match status" value="1"/>
</dbReference>
<dbReference type="CDD" id="cd00609">
    <property type="entry name" value="AAT_like"/>
    <property type="match status" value="1"/>
</dbReference>
<dbReference type="STRING" id="717606.PaecuDRAFT_0728"/>
<evidence type="ECO:0000256" key="4">
    <source>
        <dbReference type="ARBA" id="ARBA00022898"/>
    </source>
</evidence>
<dbReference type="GO" id="GO:0003700">
    <property type="term" value="F:DNA-binding transcription factor activity"/>
    <property type="evidence" value="ECO:0007669"/>
    <property type="project" value="InterPro"/>
</dbReference>
<keyword evidence="6" id="KW-0238">DNA-binding</keyword>
<dbReference type="eggNOG" id="COG1167">
    <property type="taxonomic scope" value="Bacteria"/>
</dbReference>
<keyword evidence="5" id="KW-0805">Transcription regulation</keyword>
<dbReference type="InterPro" id="IPR000524">
    <property type="entry name" value="Tscrpt_reg_HTH_GntR"/>
</dbReference>
<proteinExistence type="inferred from homology"/>
<dbReference type="OrthoDB" id="9808770at2"/>
<accession>E0I506</accession>
<comment type="similarity">
    <text evidence="2">In the C-terminal section; belongs to the class-I pyridoxal-phosphate-dependent aminotransferase family.</text>
</comment>
<dbReference type="InterPro" id="IPR051446">
    <property type="entry name" value="HTH_trans_reg/aminotransferase"/>
</dbReference>
<keyword evidence="10" id="KW-0808">Transferase</keyword>
<dbReference type="Gene3D" id="3.40.640.10">
    <property type="entry name" value="Type I PLP-dependent aspartate aminotransferase-like (Major domain)"/>
    <property type="match status" value="1"/>
</dbReference>
<dbReference type="AlphaFoldDB" id="E0I506"/>
<evidence type="ECO:0000256" key="1">
    <source>
        <dbReference type="ARBA" id="ARBA00001933"/>
    </source>
</evidence>
<dbReference type="InterPro" id="IPR036388">
    <property type="entry name" value="WH-like_DNA-bd_sf"/>
</dbReference>
<keyword evidence="7" id="KW-0804">Transcription</keyword>
<evidence type="ECO:0000256" key="8">
    <source>
        <dbReference type="SAM" id="MobiDB-lite"/>
    </source>
</evidence>
<dbReference type="PRINTS" id="PR00035">
    <property type="entry name" value="HTHGNTR"/>
</dbReference>
<protein>
    <submittedName>
        <fullName evidence="10">Transcriptional regulator, GntR family with aminotransferase domain</fullName>
    </submittedName>
</protein>
<evidence type="ECO:0000256" key="7">
    <source>
        <dbReference type="ARBA" id="ARBA00023163"/>
    </source>
</evidence>
<feature type="region of interest" description="Disordered" evidence="8">
    <location>
        <begin position="88"/>
        <end position="117"/>
    </location>
</feature>
<dbReference type="InterPro" id="IPR015424">
    <property type="entry name" value="PyrdxlP-dep_Trfase"/>
</dbReference>
<dbReference type="InterPro" id="IPR015421">
    <property type="entry name" value="PyrdxlP-dep_Trfase_major"/>
</dbReference>
<dbReference type="SMART" id="SM00345">
    <property type="entry name" value="HTH_GNTR"/>
    <property type="match status" value="1"/>
</dbReference>
<dbReference type="EMBL" id="AEDD01000002">
    <property type="protein sequence ID" value="EFM12048.1"/>
    <property type="molecule type" value="Genomic_DNA"/>
</dbReference>
<dbReference type="Gene3D" id="1.10.10.10">
    <property type="entry name" value="Winged helix-like DNA-binding domain superfamily/Winged helix DNA-binding domain"/>
    <property type="match status" value="1"/>
</dbReference>
<feature type="domain" description="HTH gntR-type" evidence="9">
    <location>
        <begin position="14"/>
        <end position="82"/>
    </location>
</feature>
<gene>
    <name evidence="10" type="ORF">PaecuDRAFT_0728</name>
</gene>
<dbReference type="PROSITE" id="PS50949">
    <property type="entry name" value="HTH_GNTR"/>
    <property type="match status" value="1"/>
</dbReference>
<dbReference type="RefSeq" id="WP_006036743.1">
    <property type="nucleotide sequence ID" value="NZ_AEDD01000002.1"/>
</dbReference>
<evidence type="ECO:0000313" key="11">
    <source>
        <dbReference type="Proteomes" id="UP000005387"/>
    </source>
</evidence>
<name>E0I506_9BACL</name>
<dbReference type="PANTHER" id="PTHR46577">
    <property type="entry name" value="HTH-TYPE TRANSCRIPTIONAL REGULATORY PROTEIN GABR"/>
    <property type="match status" value="1"/>
</dbReference>
<sequence length="502" mass="55959">MAELTPFIDEHSGEPIYIQLYRYVRKEMVEGRIVAGTKLPSVRELAQRLRISRTPVALAYDQLQAEGYVRTRPRSGIFAEALPEAAESASGMRGAGQKRREGRDHDQPITASSEVSSGGNRLIDPVIDFGVGAIDWSRFPAAAWRKWMNECLHLDNGRLYQHGELQGERELREEIAAYLHRTRGVRCTPESIVVGAGTYHSLDLALMLIYDEDSEKLIASEAAVNEGVQRLFERHRLQVQPFVLEADGINVDELRNSCPSSARAAYVTPSHQYPLGMTLAVAKRLKLLQWAADTGAYIIENDYDGEFRYAGRPIPALQGLDEQGSVVYIGTFSQAVTPSFRLSYAVLPPALLARFQERRHSYDQFASTVFQHAMRLFMSSGGFGRHMRTMRALYQRKRDTALHTIRSIFQVEPEEGSGGKVQVIGEQSGLHMLIRLHNGLSEQEMIARAAAAGVSVYPISGYWLQASDAQDYSSTVLIGFGGLTEEAIREGIARLAIAWRAE</sequence>
<keyword evidence="3 10" id="KW-0032">Aminotransferase</keyword>
<evidence type="ECO:0000256" key="2">
    <source>
        <dbReference type="ARBA" id="ARBA00005384"/>
    </source>
</evidence>
<reference evidence="10 11" key="1">
    <citation type="submission" date="2010-07" db="EMBL/GenBank/DDBJ databases">
        <title>The draft genome of Paenibacillus curdlanolyticus YK9.</title>
        <authorList>
            <consortium name="US DOE Joint Genome Institute (JGI-PGF)"/>
            <person name="Lucas S."/>
            <person name="Copeland A."/>
            <person name="Lapidus A."/>
            <person name="Cheng J.-F."/>
            <person name="Bruce D."/>
            <person name="Goodwin L."/>
            <person name="Pitluck S."/>
            <person name="Land M.L."/>
            <person name="Hauser L."/>
            <person name="Chang Y.-J."/>
            <person name="Jeffries C."/>
            <person name="Anderson I.J."/>
            <person name="Johnson E."/>
            <person name="Loganathan U."/>
            <person name="Mulhopadhyay B."/>
            <person name="Kyrpides N."/>
            <person name="Woyke T.J."/>
        </authorList>
    </citation>
    <scope>NUCLEOTIDE SEQUENCE [LARGE SCALE GENOMIC DNA]</scope>
    <source>
        <strain evidence="10 11">YK9</strain>
    </source>
</reference>